<dbReference type="AlphaFoldDB" id="A0A976FJ36"/>
<evidence type="ECO:0000313" key="2">
    <source>
        <dbReference type="Proteomes" id="UP000294530"/>
    </source>
</evidence>
<dbReference type="Proteomes" id="UP000294530">
    <property type="component" value="Unassembled WGS sequence"/>
</dbReference>
<protein>
    <submittedName>
        <fullName evidence="1">Uncharacterized protein</fullName>
    </submittedName>
</protein>
<reference evidence="1 2" key="1">
    <citation type="journal article" date="2021" name="Genome Biol.">
        <title>AFLAP: assembly-free linkage analysis pipeline using k-mers from genome sequencing data.</title>
        <authorList>
            <person name="Fletcher K."/>
            <person name="Zhang L."/>
            <person name="Gil J."/>
            <person name="Han R."/>
            <person name="Cavanaugh K."/>
            <person name="Michelmore R."/>
        </authorList>
    </citation>
    <scope>NUCLEOTIDE SEQUENCE [LARGE SCALE GENOMIC DNA]</scope>
    <source>
        <strain evidence="1 2">SF5</strain>
    </source>
</reference>
<dbReference type="KEGG" id="blac:94351043"/>
<comment type="caution">
    <text evidence="1">The sequence shown here is derived from an EMBL/GenBank/DDBJ whole genome shotgun (WGS) entry which is preliminary data.</text>
</comment>
<sequence length="162" mass="18317">MLETSAQPPALPSVSSSEMFTALVEEVAETLHSKPVQAWCATVRHLFAEVYNSVPVRSEELPAERKRFPSHKADEAGLLLNLFEQAHVTRRGSFSDWKQMDTAITHEILSMKWAFKDIIRRFSSQHKWSQSPVLSQWAQVVRTGAALASPEPPRNSKRHAQI</sequence>
<keyword evidence="2" id="KW-1185">Reference proteome</keyword>
<dbReference type="EMBL" id="SHOA02000006">
    <property type="protein sequence ID" value="TDH67451.1"/>
    <property type="molecule type" value="Genomic_DNA"/>
</dbReference>
<accession>A0A976FJ36</accession>
<organism evidence="1 2">
    <name type="scientific">Bremia lactucae</name>
    <name type="common">Lettuce downy mildew</name>
    <dbReference type="NCBI Taxonomy" id="4779"/>
    <lineage>
        <taxon>Eukaryota</taxon>
        <taxon>Sar</taxon>
        <taxon>Stramenopiles</taxon>
        <taxon>Oomycota</taxon>
        <taxon>Peronosporomycetes</taxon>
        <taxon>Peronosporales</taxon>
        <taxon>Peronosporaceae</taxon>
        <taxon>Bremia</taxon>
    </lineage>
</organism>
<name>A0A976FJ36_BRELC</name>
<dbReference type="RefSeq" id="XP_067816950.1">
    <property type="nucleotide sequence ID" value="XM_067965372.1"/>
</dbReference>
<proteinExistence type="predicted"/>
<dbReference type="OrthoDB" id="104911at2759"/>
<evidence type="ECO:0000313" key="1">
    <source>
        <dbReference type="EMBL" id="TDH67451.1"/>
    </source>
</evidence>
<dbReference type="GeneID" id="94351043"/>
<gene>
    <name evidence="1" type="ORF">CCR75_007311</name>
</gene>